<reference evidence="1 2" key="1">
    <citation type="submission" date="2019-04" db="EMBL/GenBank/DDBJ databases">
        <title>Lewinella litorea sp. nov., isolated from a marine sand.</title>
        <authorList>
            <person name="Yoon J.-H."/>
        </authorList>
    </citation>
    <scope>NUCLEOTIDE SEQUENCE [LARGE SCALE GENOMIC DNA]</scope>
    <source>
        <strain evidence="1 2">HSMS-39</strain>
    </source>
</reference>
<dbReference type="InterPro" id="IPR015946">
    <property type="entry name" value="KH_dom-like_a/b"/>
</dbReference>
<dbReference type="InterPro" id="IPR036102">
    <property type="entry name" value="OsmC/Ohrsf"/>
</dbReference>
<accession>A0A4S4NN22</accession>
<evidence type="ECO:0000313" key="1">
    <source>
        <dbReference type="EMBL" id="THH41354.1"/>
    </source>
</evidence>
<evidence type="ECO:0000313" key="2">
    <source>
        <dbReference type="Proteomes" id="UP000308528"/>
    </source>
</evidence>
<dbReference type="EMBL" id="SRSF01000001">
    <property type="protein sequence ID" value="THH41354.1"/>
    <property type="molecule type" value="Genomic_DNA"/>
</dbReference>
<dbReference type="Pfam" id="PF02566">
    <property type="entry name" value="OsmC"/>
    <property type="match status" value="1"/>
</dbReference>
<protein>
    <submittedName>
        <fullName evidence="1">OsmC family peroxiredoxin</fullName>
    </submittedName>
</protein>
<gene>
    <name evidence="1" type="ORF">E4021_01785</name>
</gene>
<organism evidence="1 2">
    <name type="scientific">Neolewinella litorea</name>
    <dbReference type="NCBI Taxonomy" id="2562452"/>
    <lineage>
        <taxon>Bacteria</taxon>
        <taxon>Pseudomonadati</taxon>
        <taxon>Bacteroidota</taxon>
        <taxon>Saprospiria</taxon>
        <taxon>Saprospirales</taxon>
        <taxon>Lewinellaceae</taxon>
        <taxon>Neolewinella</taxon>
    </lineage>
</organism>
<dbReference type="InterPro" id="IPR003718">
    <property type="entry name" value="OsmC/Ohr_fam"/>
</dbReference>
<dbReference type="RefSeq" id="WP_136456180.1">
    <property type="nucleotide sequence ID" value="NZ_SRSF01000001.1"/>
</dbReference>
<dbReference type="Gene3D" id="3.30.300.20">
    <property type="match status" value="1"/>
</dbReference>
<dbReference type="PANTHER" id="PTHR34352">
    <property type="entry name" value="PROTEIN YHFA"/>
    <property type="match status" value="1"/>
</dbReference>
<dbReference type="SUPFAM" id="SSF82784">
    <property type="entry name" value="OsmC-like"/>
    <property type="match status" value="1"/>
</dbReference>
<dbReference type="Proteomes" id="UP000308528">
    <property type="component" value="Unassembled WGS sequence"/>
</dbReference>
<sequence>MKVELNRLDDAFLFQTTNDEGLTVTTDGSPDIGGQGKGMRPMQLVLAAVASCSSIDIVLLLKKQRQDLQDIKVSVEADRKESEPRTFTDIHVHYHLFGELDRRKVERACRLSMEKMCSVSLMLKAGGVNITWAYSIQPGASRLME</sequence>
<proteinExistence type="predicted"/>
<keyword evidence="2" id="KW-1185">Reference proteome</keyword>
<dbReference type="PANTHER" id="PTHR34352:SF1">
    <property type="entry name" value="PROTEIN YHFA"/>
    <property type="match status" value="1"/>
</dbReference>
<dbReference type="OrthoDB" id="9804010at2"/>
<name>A0A4S4NN22_9BACT</name>
<comment type="caution">
    <text evidence="1">The sequence shown here is derived from an EMBL/GenBank/DDBJ whole genome shotgun (WGS) entry which is preliminary data.</text>
</comment>
<dbReference type="AlphaFoldDB" id="A0A4S4NN22"/>